<dbReference type="Pfam" id="PF00419">
    <property type="entry name" value="Fimbrial"/>
    <property type="match status" value="1"/>
</dbReference>
<dbReference type="OrthoDB" id="8656135at2"/>
<evidence type="ECO:0000256" key="5">
    <source>
        <dbReference type="SAM" id="SignalP"/>
    </source>
</evidence>
<evidence type="ECO:0000256" key="1">
    <source>
        <dbReference type="ARBA" id="ARBA00004561"/>
    </source>
</evidence>
<dbReference type="GO" id="GO:0043709">
    <property type="term" value="P:cell adhesion involved in single-species biofilm formation"/>
    <property type="evidence" value="ECO:0007669"/>
    <property type="project" value="TreeGrafter"/>
</dbReference>
<dbReference type="AlphaFoldDB" id="A0A564GUN2"/>
<dbReference type="Proteomes" id="UP000317374">
    <property type="component" value="Unassembled WGS sequence"/>
</dbReference>
<dbReference type="EMBL" id="CABGGW010000001">
    <property type="protein sequence ID" value="VUS23463.1"/>
    <property type="molecule type" value="Genomic_DNA"/>
</dbReference>
<protein>
    <recommendedName>
        <fullName evidence="6">Fimbrial-type adhesion domain-containing protein</fullName>
    </recommendedName>
</protein>
<comment type="subcellular location">
    <subcellularLocation>
        <location evidence="1">Fimbrium</location>
    </subcellularLocation>
</comment>
<evidence type="ECO:0000313" key="8">
    <source>
        <dbReference type="Proteomes" id="UP000317374"/>
    </source>
</evidence>
<feature type="signal peptide" evidence="5">
    <location>
        <begin position="1"/>
        <end position="24"/>
    </location>
</feature>
<accession>A0A564GUN2</accession>
<dbReference type="InterPro" id="IPR008966">
    <property type="entry name" value="Adhesion_dom_sf"/>
</dbReference>
<dbReference type="InterPro" id="IPR000259">
    <property type="entry name" value="Adhesion_dom_fimbrial"/>
</dbReference>
<evidence type="ECO:0000259" key="6">
    <source>
        <dbReference type="Pfam" id="PF00419"/>
    </source>
</evidence>
<evidence type="ECO:0000256" key="3">
    <source>
        <dbReference type="ARBA" id="ARBA00022729"/>
    </source>
</evidence>
<feature type="chain" id="PRO_5021806545" description="Fimbrial-type adhesion domain-containing protein" evidence="5">
    <location>
        <begin position="25"/>
        <end position="190"/>
    </location>
</feature>
<dbReference type="PANTHER" id="PTHR33420:SF3">
    <property type="entry name" value="FIMBRIAL SUBUNIT ELFA"/>
    <property type="match status" value="1"/>
</dbReference>
<evidence type="ECO:0000313" key="7">
    <source>
        <dbReference type="EMBL" id="VUS23463.1"/>
    </source>
</evidence>
<name>A0A564GUN2_9ENTR</name>
<dbReference type="Gene3D" id="2.60.40.1090">
    <property type="entry name" value="Fimbrial-type adhesion domain"/>
    <property type="match status" value="1"/>
</dbReference>
<dbReference type="GO" id="GO:0009289">
    <property type="term" value="C:pilus"/>
    <property type="evidence" value="ECO:0007669"/>
    <property type="project" value="UniProtKB-SubCell"/>
</dbReference>
<keyword evidence="4" id="KW-0281">Fimbrium</keyword>
<gene>
    <name evidence="7" type="ORF">SB6422_00460</name>
</gene>
<reference evidence="7 8" key="1">
    <citation type="submission" date="2019-07" db="EMBL/GenBank/DDBJ databases">
        <authorList>
            <person name="Brisse S."/>
            <person name="Rodrigues C."/>
            <person name="Thorpe H."/>
        </authorList>
    </citation>
    <scope>NUCLEOTIDE SEQUENCE [LARGE SCALE GENOMIC DNA]</scope>
    <source>
        <strain evidence="7">SB6422</strain>
    </source>
</reference>
<feature type="domain" description="Fimbrial-type adhesion" evidence="6">
    <location>
        <begin position="31"/>
        <end position="189"/>
    </location>
</feature>
<organism evidence="7 8">
    <name type="scientific">Klebsiella huaxiensis</name>
    <dbReference type="NCBI Taxonomy" id="2153354"/>
    <lineage>
        <taxon>Bacteria</taxon>
        <taxon>Pseudomonadati</taxon>
        <taxon>Pseudomonadota</taxon>
        <taxon>Gammaproteobacteria</taxon>
        <taxon>Enterobacterales</taxon>
        <taxon>Enterobacteriaceae</taxon>
        <taxon>Klebsiella/Raoultella group</taxon>
        <taxon>Klebsiella</taxon>
    </lineage>
</organism>
<dbReference type="SUPFAM" id="SSF49401">
    <property type="entry name" value="Bacterial adhesins"/>
    <property type="match status" value="1"/>
</dbReference>
<sequence length="190" mass="20554">MTHTRFKLWSGTFALLVWPGISQAADGTMIFRSTLYAGACMISADIPEVYKGLRNLTIPLPVVSTSSLSSSVQFNIYISCQWTELVNLDNVKVSMTSDATNSDGVLLNTAANGATNVGIQISHDSGARVKVNGPAESSNATPRYRTGTSWNIHGSYLTMKYSASYQKLDPSQAVTPGPVQSVLNYEVIYF</sequence>
<dbReference type="PANTHER" id="PTHR33420">
    <property type="entry name" value="FIMBRIAL SUBUNIT ELFA-RELATED"/>
    <property type="match status" value="1"/>
</dbReference>
<keyword evidence="3 5" id="KW-0732">Signal</keyword>
<evidence type="ECO:0000256" key="4">
    <source>
        <dbReference type="ARBA" id="ARBA00023263"/>
    </source>
</evidence>
<dbReference type="RefSeq" id="WP_142512163.1">
    <property type="nucleotide sequence ID" value="NZ_CABGGW010000001.1"/>
</dbReference>
<dbReference type="InterPro" id="IPR050263">
    <property type="entry name" value="Bact_Fimbrial_Adh_Pro"/>
</dbReference>
<dbReference type="InterPro" id="IPR036937">
    <property type="entry name" value="Adhesion_dom_fimbrial_sf"/>
</dbReference>
<proteinExistence type="inferred from homology"/>
<evidence type="ECO:0000256" key="2">
    <source>
        <dbReference type="ARBA" id="ARBA00006671"/>
    </source>
</evidence>
<comment type="similarity">
    <text evidence="2">Belongs to the fimbrial protein family.</text>
</comment>